<name>A0A9P1I900_9PELO</name>
<dbReference type="AlphaFoldDB" id="A0A9P1I900"/>
<evidence type="ECO:0000313" key="3">
    <source>
        <dbReference type="Proteomes" id="UP001152747"/>
    </source>
</evidence>
<dbReference type="Proteomes" id="UP001152747">
    <property type="component" value="Unassembled WGS sequence"/>
</dbReference>
<sequence>MPRRVVKERERDEEQIGDVINKMVTYEDNSRVNNAHFEWKYDWFEFLRFPKPRKIYELTVIDDFEFTTKKTSFFRKTRRGEGEESSEDELSEDEETERNSMKSNNPSINHDELEEDGWRMFDCYYHCQKQLFMSRIYILILQFIGANVFGDMFHTDAFRGTDATFSGFF</sequence>
<evidence type="ECO:0000256" key="1">
    <source>
        <dbReference type="SAM" id="MobiDB-lite"/>
    </source>
</evidence>
<protein>
    <submittedName>
        <fullName evidence="2">Uncharacterized protein</fullName>
    </submittedName>
</protein>
<feature type="compositionally biased region" description="Acidic residues" evidence="1">
    <location>
        <begin position="83"/>
        <end position="96"/>
    </location>
</feature>
<comment type="caution">
    <text evidence="2">The sequence shown here is derived from an EMBL/GenBank/DDBJ whole genome shotgun (WGS) entry which is preliminary data.</text>
</comment>
<evidence type="ECO:0000313" key="2">
    <source>
        <dbReference type="EMBL" id="CAI5440476.1"/>
    </source>
</evidence>
<organism evidence="2 3">
    <name type="scientific">Caenorhabditis angaria</name>
    <dbReference type="NCBI Taxonomy" id="860376"/>
    <lineage>
        <taxon>Eukaryota</taxon>
        <taxon>Metazoa</taxon>
        <taxon>Ecdysozoa</taxon>
        <taxon>Nematoda</taxon>
        <taxon>Chromadorea</taxon>
        <taxon>Rhabditida</taxon>
        <taxon>Rhabditina</taxon>
        <taxon>Rhabditomorpha</taxon>
        <taxon>Rhabditoidea</taxon>
        <taxon>Rhabditidae</taxon>
        <taxon>Peloderinae</taxon>
        <taxon>Caenorhabditis</taxon>
    </lineage>
</organism>
<keyword evidence="3" id="KW-1185">Reference proteome</keyword>
<feature type="region of interest" description="Disordered" evidence="1">
    <location>
        <begin position="75"/>
        <end position="109"/>
    </location>
</feature>
<dbReference type="EMBL" id="CANHGI010000001">
    <property type="protein sequence ID" value="CAI5440476.1"/>
    <property type="molecule type" value="Genomic_DNA"/>
</dbReference>
<accession>A0A9P1I900</accession>
<gene>
    <name evidence="2" type="ORF">CAMP_LOCUS3113</name>
</gene>
<proteinExistence type="predicted"/>
<reference evidence="2" key="1">
    <citation type="submission" date="2022-11" db="EMBL/GenBank/DDBJ databases">
        <authorList>
            <person name="Kikuchi T."/>
        </authorList>
    </citation>
    <scope>NUCLEOTIDE SEQUENCE</scope>
    <source>
        <strain evidence="2">PS1010</strain>
    </source>
</reference>